<keyword evidence="3" id="KW-1185">Reference proteome</keyword>
<accession>A0A1V6N6M8</accession>
<dbReference type="Proteomes" id="UP000191408">
    <property type="component" value="Unassembled WGS sequence"/>
</dbReference>
<dbReference type="PANTHER" id="PTHR42749:SF8">
    <property type="entry name" value="HSP70 FAMILY PROTEIN (AFU_ORTHOLOGUE AFUA_3G13740)"/>
    <property type="match status" value="1"/>
</dbReference>
<dbReference type="PANTHER" id="PTHR42749">
    <property type="entry name" value="CELL SHAPE-DETERMINING PROTEIN MREB"/>
    <property type="match status" value="1"/>
</dbReference>
<feature type="region of interest" description="Disordered" evidence="1">
    <location>
        <begin position="1"/>
        <end position="56"/>
    </location>
</feature>
<name>A0A1V6N6M8_PENPO</name>
<evidence type="ECO:0000313" key="3">
    <source>
        <dbReference type="Proteomes" id="UP000191408"/>
    </source>
</evidence>
<evidence type="ECO:0000313" key="2">
    <source>
        <dbReference type="EMBL" id="OQD60305.1"/>
    </source>
</evidence>
<gene>
    <name evidence="2" type="ORF">PENPOL_c025G03184</name>
</gene>
<protein>
    <submittedName>
        <fullName evidence="2">Uncharacterized protein</fullName>
    </submittedName>
</protein>
<dbReference type="Gene3D" id="3.90.640.10">
    <property type="entry name" value="Actin, Chain A, domain 4"/>
    <property type="match status" value="1"/>
</dbReference>
<reference evidence="3" key="1">
    <citation type="journal article" date="2017" name="Nat. Microbiol.">
        <title>Global analysis of biosynthetic gene clusters reveals vast potential of secondary metabolite production in Penicillium species.</title>
        <authorList>
            <person name="Nielsen J.C."/>
            <person name="Grijseels S."/>
            <person name="Prigent S."/>
            <person name="Ji B."/>
            <person name="Dainat J."/>
            <person name="Nielsen K.F."/>
            <person name="Frisvad J.C."/>
            <person name="Workman M."/>
            <person name="Nielsen J."/>
        </authorList>
    </citation>
    <scope>NUCLEOTIDE SEQUENCE [LARGE SCALE GENOMIC DNA]</scope>
    <source>
        <strain evidence="3">IBT 4502</strain>
    </source>
</reference>
<proteinExistence type="predicted"/>
<dbReference type="InterPro" id="IPR043129">
    <property type="entry name" value="ATPase_NBD"/>
</dbReference>
<dbReference type="STRING" id="60169.A0A1V6N6M8"/>
<sequence length="686" mass="77482">MAPKRNLSQDISYGKRQARQIKDTNEGSVTTTTSGSDTVSPRPSIPAKTASANDKIGPGPRFIIGLDFGTTMTSVSYYKLKSGKRPVNVGRNAIKSVTHWPGSGRDQSRGEVPSEIFYLGSNVYHWGYEARRHLKHAHSNGTSLNASNRLIRLTKLILENPGLDLGKDDALSEVKETLKHLGKTVEDVITDYLVEVFCYTKKHLKDHETFRETSPVEFSLATPAGWAMRTSWSMQEIVREAAVKASLCQPSEALDLFIINEPEAAAAFALDVMIGTKRLQKGETFLVCDAGGGTVDITAYTVKAQNPLRLREAIAPTGAEYGSTCVNRAMEKDLQDRFKSDSESDAVLSEKGISIQYQLFHDVFRKFEEELKRNFDSSRGLDGYEYLDFHGLEPNLQGGLEPNLQGRFEGSISFESNMIKISRSGVQQWFQPSLEGIARLIQEQLNISAKERLVIQKVIFVGGYSQSNTFRHFMGEWFQRLQLSYPKDSGWESIVSGGAVYRAIDKSNGPRRRILANIGILQIEPQNRKLVAHRNIIPYFNPCDEKYYIDNCLNWIIKKGRVVEFDETFTERYFQIIEEGQDLEIRQRLFYSEKNDIKDHYQLEHEMNRGISQSAALIVVDLTELMDQYPLRLEENAGNRYYVVWYDIIARLTGRNLEVSLRYPAGQEVRGSAQVCIAASFRPGVA</sequence>
<dbReference type="EMBL" id="MDYM01000025">
    <property type="protein sequence ID" value="OQD60305.1"/>
    <property type="molecule type" value="Genomic_DNA"/>
</dbReference>
<dbReference type="SUPFAM" id="SSF53067">
    <property type="entry name" value="Actin-like ATPase domain"/>
    <property type="match status" value="2"/>
</dbReference>
<feature type="compositionally biased region" description="Polar residues" evidence="1">
    <location>
        <begin position="1"/>
        <end position="11"/>
    </location>
</feature>
<dbReference type="AlphaFoldDB" id="A0A1V6N6M8"/>
<dbReference type="OrthoDB" id="2963168at2759"/>
<feature type="compositionally biased region" description="Low complexity" evidence="1">
    <location>
        <begin position="27"/>
        <end position="40"/>
    </location>
</feature>
<evidence type="ECO:0000256" key="1">
    <source>
        <dbReference type="SAM" id="MobiDB-lite"/>
    </source>
</evidence>
<organism evidence="2 3">
    <name type="scientific">Penicillium polonicum</name>
    <dbReference type="NCBI Taxonomy" id="60169"/>
    <lineage>
        <taxon>Eukaryota</taxon>
        <taxon>Fungi</taxon>
        <taxon>Dikarya</taxon>
        <taxon>Ascomycota</taxon>
        <taxon>Pezizomycotina</taxon>
        <taxon>Eurotiomycetes</taxon>
        <taxon>Eurotiomycetidae</taxon>
        <taxon>Eurotiales</taxon>
        <taxon>Aspergillaceae</taxon>
        <taxon>Penicillium</taxon>
    </lineage>
</organism>
<dbReference type="CDD" id="cd10170">
    <property type="entry name" value="ASKHA_NBD_HSP70"/>
    <property type="match status" value="1"/>
</dbReference>
<dbReference type="Gene3D" id="3.30.420.40">
    <property type="match status" value="2"/>
</dbReference>
<comment type="caution">
    <text evidence="2">The sequence shown here is derived from an EMBL/GenBank/DDBJ whole genome shotgun (WGS) entry which is preliminary data.</text>
</comment>